<dbReference type="PROSITE" id="PS00137">
    <property type="entry name" value="SUBTILASE_HIS"/>
    <property type="match status" value="1"/>
</dbReference>
<evidence type="ECO:0000256" key="4">
    <source>
        <dbReference type="ARBA" id="ARBA00022825"/>
    </source>
</evidence>
<dbReference type="PANTHER" id="PTHR42884:SF14">
    <property type="entry name" value="NEUROENDOCRINE CONVERTASE 1"/>
    <property type="match status" value="1"/>
</dbReference>
<dbReference type="Proteomes" id="UP001057375">
    <property type="component" value="Unassembled WGS sequence"/>
</dbReference>
<reference evidence="7" key="1">
    <citation type="submission" date="2022-03" db="EMBL/GenBank/DDBJ databases">
        <title>Draft genome sequence of Aduncisulcus paluster, a free-living microaerophilic Fornicata.</title>
        <authorList>
            <person name="Yuyama I."/>
            <person name="Kume K."/>
            <person name="Tamura T."/>
            <person name="Inagaki Y."/>
            <person name="Hashimoto T."/>
        </authorList>
    </citation>
    <scope>NUCLEOTIDE SEQUENCE</scope>
    <source>
        <strain evidence="7">NY0171</strain>
    </source>
</reference>
<dbReference type="InterPro" id="IPR022398">
    <property type="entry name" value="Peptidase_S8_His-AS"/>
</dbReference>
<protein>
    <submittedName>
        <fullName evidence="7">Peptidase S8, subtilisin-related like protein</fullName>
    </submittedName>
</protein>
<sequence>MEILENNSPDDSIAVDQVFPTAMVARMTSTLDTSGVDVVIQRDVVLDLSQKPVSLESSKTSSSSLFSNVVRSMTTSFDDPDYLDQWHLDKSFSSTAVVDIDAVGAWDLGYTGYHIPVVVNDNGLRHAHPDFLDTYSGLYSYDYEEDVTDPSPSSSTIYHGTACAGLISAGDNNGSCGVGVAYESSLSGRKVIYDTVTTAILAEAIQSDSESISVSSNSYGPSSCGESGSYTVCINVGHYSVVNDAFDYAIQSGRSGLGTLVFFSSGNDQDYGGDASLYFTTYPYVFSIGAIGANGKTAPYSNPGEVVSLVAPSNGYDTNGDVLSITTDGYNGCISSFGGTSAAAPIAAGVGALVLSVNENLSLREVFNILIHSALLPPDPYVSKTYGYDSYWKLNPSGMWHNRYYGFGVVNAKRAVILAEQTIAGQLPSAIMDGTTDTTLTITAPDDTSLFEQKIYADDGDTVGVFEFTVSDSDFIIEVIELKIDADVGAFSDFEIDLHVPSPLRRDDDAADVMVPSRISASQESLVTYESP</sequence>
<feature type="non-terminal residue" evidence="7">
    <location>
        <position position="532"/>
    </location>
</feature>
<keyword evidence="3 5" id="KW-0378">Hydrolase</keyword>
<feature type="domain" description="Peptidase S8/S53" evidence="6">
    <location>
        <begin position="117"/>
        <end position="388"/>
    </location>
</feature>
<keyword evidence="2 5" id="KW-0645">Protease</keyword>
<dbReference type="Gene3D" id="3.40.50.200">
    <property type="entry name" value="Peptidase S8/S53 domain"/>
    <property type="match status" value="1"/>
</dbReference>
<evidence type="ECO:0000313" key="8">
    <source>
        <dbReference type="Proteomes" id="UP001057375"/>
    </source>
</evidence>
<dbReference type="PROSITE" id="PS00138">
    <property type="entry name" value="SUBTILASE_SER"/>
    <property type="match status" value="1"/>
</dbReference>
<dbReference type="InterPro" id="IPR034182">
    <property type="entry name" value="Kexin/furin"/>
</dbReference>
<evidence type="ECO:0000256" key="3">
    <source>
        <dbReference type="ARBA" id="ARBA00022801"/>
    </source>
</evidence>
<dbReference type="SUPFAM" id="SSF52743">
    <property type="entry name" value="Subtilisin-like"/>
    <property type="match status" value="1"/>
</dbReference>
<dbReference type="PRINTS" id="PR00723">
    <property type="entry name" value="SUBTILISIN"/>
</dbReference>
<dbReference type="InterPro" id="IPR036852">
    <property type="entry name" value="Peptidase_S8/S53_dom_sf"/>
</dbReference>
<comment type="similarity">
    <text evidence="1">Belongs to the peptidase S8 family. Furin subfamily.</text>
</comment>
<organism evidence="7 8">
    <name type="scientific">Aduncisulcus paluster</name>
    <dbReference type="NCBI Taxonomy" id="2918883"/>
    <lineage>
        <taxon>Eukaryota</taxon>
        <taxon>Metamonada</taxon>
        <taxon>Carpediemonas-like organisms</taxon>
        <taxon>Aduncisulcus</taxon>
    </lineage>
</organism>
<feature type="active site" description="Charge relay system" evidence="5">
    <location>
        <position position="341"/>
    </location>
</feature>
<dbReference type="InterPro" id="IPR023828">
    <property type="entry name" value="Peptidase_S8_Ser-AS"/>
</dbReference>
<dbReference type="PROSITE" id="PS51892">
    <property type="entry name" value="SUBTILASE"/>
    <property type="match status" value="1"/>
</dbReference>
<evidence type="ECO:0000313" key="7">
    <source>
        <dbReference type="EMBL" id="GKT16845.1"/>
    </source>
</evidence>
<feature type="active site" description="Charge relay system" evidence="5">
    <location>
        <position position="159"/>
    </location>
</feature>
<evidence type="ECO:0000256" key="1">
    <source>
        <dbReference type="ARBA" id="ARBA00005325"/>
    </source>
</evidence>
<evidence type="ECO:0000256" key="2">
    <source>
        <dbReference type="ARBA" id="ARBA00022670"/>
    </source>
</evidence>
<comment type="caution">
    <text evidence="7">The sequence shown here is derived from an EMBL/GenBank/DDBJ whole genome shotgun (WGS) entry which is preliminary data.</text>
</comment>
<dbReference type="EMBL" id="BQXS01011795">
    <property type="protein sequence ID" value="GKT16845.1"/>
    <property type="molecule type" value="Genomic_DNA"/>
</dbReference>
<dbReference type="PANTHER" id="PTHR42884">
    <property type="entry name" value="PROPROTEIN CONVERTASE SUBTILISIN/KEXIN-RELATED"/>
    <property type="match status" value="1"/>
</dbReference>
<dbReference type="Pfam" id="PF00082">
    <property type="entry name" value="Peptidase_S8"/>
    <property type="match status" value="1"/>
</dbReference>
<dbReference type="CDD" id="cd04059">
    <property type="entry name" value="Peptidases_S8_Protein_convertases_Kexins_Furin-like"/>
    <property type="match status" value="1"/>
</dbReference>
<dbReference type="InterPro" id="IPR015500">
    <property type="entry name" value="Peptidase_S8_subtilisin-rel"/>
</dbReference>
<accession>A0ABQ5JX83</accession>
<proteinExistence type="inferred from homology"/>
<gene>
    <name evidence="7" type="ORF">ADUPG1_010996</name>
</gene>
<keyword evidence="4 5" id="KW-0720">Serine protease</keyword>
<evidence type="ECO:0000256" key="5">
    <source>
        <dbReference type="PROSITE-ProRule" id="PRU01240"/>
    </source>
</evidence>
<feature type="active site" description="Charge relay system" evidence="5">
    <location>
        <position position="121"/>
    </location>
</feature>
<evidence type="ECO:0000259" key="6">
    <source>
        <dbReference type="Pfam" id="PF00082"/>
    </source>
</evidence>
<name>A0ABQ5JX83_9EUKA</name>
<dbReference type="InterPro" id="IPR000209">
    <property type="entry name" value="Peptidase_S8/S53_dom"/>
</dbReference>
<keyword evidence="8" id="KW-1185">Reference proteome</keyword>